<gene>
    <name evidence="1" type="ORF">SERLA73DRAFT_44312</name>
</gene>
<organism evidence="2">
    <name type="scientific">Serpula lacrymans var. lacrymans (strain S7.3)</name>
    <name type="common">Dry rot fungus</name>
    <dbReference type="NCBI Taxonomy" id="936435"/>
    <lineage>
        <taxon>Eukaryota</taxon>
        <taxon>Fungi</taxon>
        <taxon>Dikarya</taxon>
        <taxon>Basidiomycota</taxon>
        <taxon>Agaricomycotina</taxon>
        <taxon>Agaricomycetes</taxon>
        <taxon>Agaricomycetidae</taxon>
        <taxon>Boletales</taxon>
        <taxon>Coniophorineae</taxon>
        <taxon>Serpulaceae</taxon>
        <taxon>Serpula</taxon>
    </lineage>
</organism>
<evidence type="ECO:0000313" key="2">
    <source>
        <dbReference type="Proteomes" id="UP000008063"/>
    </source>
</evidence>
<dbReference type="Proteomes" id="UP000008063">
    <property type="component" value="Unassembled WGS sequence"/>
</dbReference>
<name>F8PHZ1_SERL3</name>
<dbReference type="InParanoid" id="F8PHZ1"/>
<dbReference type="AlphaFoldDB" id="F8PHZ1"/>
<keyword evidence="2" id="KW-1185">Reference proteome</keyword>
<accession>F8PHZ1</accession>
<proteinExistence type="predicted"/>
<protein>
    <submittedName>
        <fullName evidence="1">Uncharacterized protein</fullName>
    </submittedName>
</protein>
<evidence type="ECO:0000313" key="1">
    <source>
        <dbReference type="EMBL" id="EGO05087.1"/>
    </source>
</evidence>
<dbReference type="OrthoDB" id="2687355at2759"/>
<dbReference type="EMBL" id="GL945474">
    <property type="protein sequence ID" value="EGO05087.1"/>
    <property type="molecule type" value="Genomic_DNA"/>
</dbReference>
<sequence>MEVCLGGGTPKSQYQNTNAVYDTILLPKTVKPITSKPVFRIKFDQNRHIERYKVRIVAQGFCSSCKLRVNLNYSSPRSKI</sequence>
<reference evidence="2" key="1">
    <citation type="journal article" date="2011" name="Science">
        <title>The plant cell wall-decomposing machinery underlies the functional diversity of forest fungi.</title>
        <authorList>
            <person name="Eastwood D.C."/>
            <person name="Floudas D."/>
            <person name="Binder M."/>
            <person name="Majcherczyk A."/>
            <person name="Schneider P."/>
            <person name="Aerts A."/>
            <person name="Asiegbu F.O."/>
            <person name="Baker S.E."/>
            <person name="Barry K."/>
            <person name="Bendiksby M."/>
            <person name="Blumentritt M."/>
            <person name="Coutinho P.M."/>
            <person name="Cullen D."/>
            <person name="de Vries R.P."/>
            <person name="Gathman A."/>
            <person name="Goodell B."/>
            <person name="Henrissat B."/>
            <person name="Ihrmark K."/>
            <person name="Kauserud H."/>
            <person name="Kohler A."/>
            <person name="LaButti K."/>
            <person name="Lapidus A."/>
            <person name="Lavin J.L."/>
            <person name="Lee Y.-H."/>
            <person name="Lindquist E."/>
            <person name="Lilly W."/>
            <person name="Lucas S."/>
            <person name="Morin E."/>
            <person name="Murat C."/>
            <person name="Oguiza J.A."/>
            <person name="Park J."/>
            <person name="Pisabarro A.G."/>
            <person name="Riley R."/>
            <person name="Rosling A."/>
            <person name="Salamov A."/>
            <person name="Schmidt O."/>
            <person name="Schmutz J."/>
            <person name="Skrede I."/>
            <person name="Stenlid J."/>
            <person name="Wiebenga A."/>
            <person name="Xie X."/>
            <person name="Kuees U."/>
            <person name="Hibbett D.S."/>
            <person name="Hoffmeister D."/>
            <person name="Hoegberg N."/>
            <person name="Martin F."/>
            <person name="Grigoriev I.V."/>
            <person name="Watkinson S.C."/>
        </authorList>
    </citation>
    <scope>NUCLEOTIDE SEQUENCE [LARGE SCALE GENOMIC DNA]</scope>
    <source>
        <strain evidence="2">strain S7.3</strain>
    </source>
</reference>
<dbReference type="HOGENOM" id="CLU_2591254_0_0_1"/>